<protein>
    <recommendedName>
        <fullName evidence="8">SREBP regulating gene protein</fullName>
    </recommendedName>
</protein>
<evidence type="ECO:0000256" key="6">
    <source>
        <dbReference type="ARBA" id="ARBA00023180"/>
    </source>
</evidence>
<dbReference type="InterPro" id="IPR019352">
    <property type="entry name" value="SPRING1"/>
</dbReference>
<comment type="subcellular location">
    <subcellularLocation>
        <location evidence="1">Golgi apparatus membrane</location>
        <topology evidence="1">Single-pass membrane protein</topology>
    </subcellularLocation>
</comment>
<sequence>MDRFHSSWHSIVPLLLFLTYSLHAEGQQAALQGARKLLREFPSSSSGVKQCRNTAAGLCTLTDKCCSEYESCVSCCLAPKHEAGKISKSTLRFPSFPQAGTWSDAWEYCSGTCRTHKGSTVHENDYISDRHHCFSTLRRPMLSDPLPPDALEGVAMVVSEPNQDCEQACSKSRKRCSPKHMKLLNSCDRLREKVGCEAGCEASRESTVATAAPGYVSPKAPKAKRPAMCFTAADKAGDVQCGGKEQHMQRLCACELRGPPSWGDFVG</sequence>
<keyword evidence="2" id="KW-0812">Transmembrane</keyword>
<comment type="similarity">
    <text evidence="7">Belongs to the SPRING family.</text>
</comment>
<evidence type="ECO:0000256" key="1">
    <source>
        <dbReference type="ARBA" id="ARBA00004194"/>
    </source>
</evidence>
<dbReference type="PANTHER" id="PTHR13481">
    <property type="entry name" value="SREBP REGULATING GENE PROTEIN"/>
    <property type="match status" value="1"/>
</dbReference>
<evidence type="ECO:0000256" key="2">
    <source>
        <dbReference type="ARBA" id="ARBA00022692"/>
    </source>
</evidence>
<name>A0ABQ7G8J5_DUNSA</name>
<reference evidence="10" key="1">
    <citation type="submission" date="2017-08" db="EMBL/GenBank/DDBJ databases">
        <authorList>
            <person name="Polle J.E."/>
            <person name="Barry K."/>
            <person name="Cushman J."/>
            <person name="Schmutz J."/>
            <person name="Tran D."/>
            <person name="Hathwaick L.T."/>
            <person name="Yim W.C."/>
            <person name="Jenkins J."/>
            <person name="Mckie-Krisberg Z.M."/>
            <person name="Prochnik S."/>
            <person name="Lindquist E."/>
            <person name="Dockter R.B."/>
            <person name="Adam C."/>
            <person name="Molina H."/>
            <person name="Bunkerborg J."/>
            <person name="Jin E."/>
            <person name="Buchheim M."/>
            <person name="Magnuson J."/>
        </authorList>
    </citation>
    <scope>NUCLEOTIDE SEQUENCE</scope>
    <source>
        <strain evidence="10">CCAP 19/18</strain>
    </source>
</reference>
<organism evidence="10 11">
    <name type="scientific">Dunaliella salina</name>
    <name type="common">Green alga</name>
    <name type="synonym">Protococcus salinus</name>
    <dbReference type="NCBI Taxonomy" id="3046"/>
    <lineage>
        <taxon>Eukaryota</taxon>
        <taxon>Viridiplantae</taxon>
        <taxon>Chlorophyta</taxon>
        <taxon>core chlorophytes</taxon>
        <taxon>Chlorophyceae</taxon>
        <taxon>CS clade</taxon>
        <taxon>Chlamydomonadales</taxon>
        <taxon>Dunaliellaceae</taxon>
        <taxon>Dunaliella</taxon>
    </lineage>
</organism>
<keyword evidence="6" id="KW-0325">Glycoprotein</keyword>
<dbReference type="PANTHER" id="PTHR13481:SF0">
    <property type="entry name" value="SREBP REGULATING GENE PROTEIN"/>
    <property type="match status" value="1"/>
</dbReference>
<evidence type="ECO:0000256" key="3">
    <source>
        <dbReference type="ARBA" id="ARBA00022989"/>
    </source>
</evidence>
<evidence type="ECO:0000256" key="7">
    <source>
        <dbReference type="ARBA" id="ARBA00023461"/>
    </source>
</evidence>
<evidence type="ECO:0000256" key="8">
    <source>
        <dbReference type="ARBA" id="ARBA00023485"/>
    </source>
</evidence>
<gene>
    <name evidence="10" type="ORF">DUNSADRAFT_13832</name>
</gene>
<keyword evidence="11" id="KW-1185">Reference proteome</keyword>
<evidence type="ECO:0000313" key="11">
    <source>
        <dbReference type="Proteomes" id="UP000815325"/>
    </source>
</evidence>
<feature type="signal peptide" evidence="9">
    <location>
        <begin position="1"/>
        <end position="24"/>
    </location>
</feature>
<evidence type="ECO:0000256" key="9">
    <source>
        <dbReference type="SAM" id="SignalP"/>
    </source>
</evidence>
<keyword evidence="5" id="KW-0472">Membrane</keyword>
<keyword evidence="4" id="KW-0333">Golgi apparatus</keyword>
<evidence type="ECO:0000313" key="10">
    <source>
        <dbReference type="EMBL" id="KAF5830925.1"/>
    </source>
</evidence>
<evidence type="ECO:0000256" key="5">
    <source>
        <dbReference type="ARBA" id="ARBA00023136"/>
    </source>
</evidence>
<accession>A0ABQ7G8J5</accession>
<feature type="chain" id="PRO_5045198895" description="SREBP regulating gene protein" evidence="9">
    <location>
        <begin position="25"/>
        <end position="267"/>
    </location>
</feature>
<comment type="caution">
    <text evidence="10">The sequence shown here is derived from an EMBL/GenBank/DDBJ whole genome shotgun (WGS) entry which is preliminary data.</text>
</comment>
<dbReference type="Proteomes" id="UP000815325">
    <property type="component" value="Unassembled WGS sequence"/>
</dbReference>
<dbReference type="Pfam" id="PF10218">
    <property type="entry name" value="SPRING1"/>
    <property type="match status" value="1"/>
</dbReference>
<keyword evidence="3" id="KW-1133">Transmembrane helix</keyword>
<dbReference type="EMBL" id="MU069993">
    <property type="protein sequence ID" value="KAF5830925.1"/>
    <property type="molecule type" value="Genomic_DNA"/>
</dbReference>
<keyword evidence="9" id="KW-0732">Signal</keyword>
<proteinExistence type="inferred from homology"/>
<evidence type="ECO:0000256" key="4">
    <source>
        <dbReference type="ARBA" id="ARBA00023034"/>
    </source>
</evidence>